<sequence length="160" mass="17788">MNRVAPFDWTRFLRRWLDAHEELDAVEGLRRLGWQLVYTDKPTPTFEQNEQEAGGADFSYSIGLTIADDGRVRAVSWGGPAFQAGMAPGVRITAVAGAPYTRAALHDAARKTTMTPVVLTWEQDGRSKTRTIGYHGGLRYPRLQRIAGRADELTSLLTAR</sequence>
<keyword evidence="2" id="KW-1185">Reference proteome</keyword>
<dbReference type="Gene3D" id="2.30.42.10">
    <property type="match status" value="1"/>
</dbReference>
<dbReference type="RefSeq" id="WP_252167361.1">
    <property type="nucleotide sequence ID" value="NZ_CP084930.1"/>
</dbReference>
<organism evidence="1 2">
    <name type="scientific">Sphingomonas morindae</name>
    <dbReference type="NCBI Taxonomy" id="1541170"/>
    <lineage>
        <taxon>Bacteria</taxon>
        <taxon>Pseudomonadati</taxon>
        <taxon>Pseudomonadota</taxon>
        <taxon>Alphaproteobacteria</taxon>
        <taxon>Sphingomonadales</taxon>
        <taxon>Sphingomonadaceae</taxon>
        <taxon>Sphingomonas</taxon>
    </lineage>
</organism>
<gene>
    <name evidence="1" type="ORF">LHA26_03460</name>
</gene>
<evidence type="ECO:0000313" key="2">
    <source>
        <dbReference type="Proteomes" id="UP001056937"/>
    </source>
</evidence>
<dbReference type="EMBL" id="CP084930">
    <property type="protein sequence ID" value="USI73552.1"/>
    <property type="molecule type" value="Genomic_DNA"/>
</dbReference>
<dbReference type="Proteomes" id="UP001056937">
    <property type="component" value="Chromosome 1"/>
</dbReference>
<accession>A0ABY4X9E7</accession>
<evidence type="ECO:0008006" key="3">
    <source>
        <dbReference type="Google" id="ProtNLM"/>
    </source>
</evidence>
<evidence type="ECO:0000313" key="1">
    <source>
        <dbReference type="EMBL" id="USI73552.1"/>
    </source>
</evidence>
<dbReference type="InterPro" id="IPR036034">
    <property type="entry name" value="PDZ_sf"/>
</dbReference>
<dbReference type="SUPFAM" id="SSF50156">
    <property type="entry name" value="PDZ domain-like"/>
    <property type="match status" value="1"/>
</dbReference>
<protein>
    <recommendedName>
        <fullName evidence="3">PDZ domain-containing protein</fullName>
    </recommendedName>
</protein>
<reference evidence="1" key="1">
    <citation type="journal article" date="2022" name="Toxins">
        <title>Genomic Analysis of Sphingopyxis sp. USTB-05 for Biodegrading Cyanobacterial Hepatotoxins.</title>
        <authorList>
            <person name="Liu C."/>
            <person name="Xu Q."/>
            <person name="Zhao Z."/>
            <person name="Zhang H."/>
            <person name="Liu X."/>
            <person name="Yin C."/>
            <person name="Liu Y."/>
            <person name="Yan H."/>
        </authorList>
    </citation>
    <scope>NUCLEOTIDE SEQUENCE</scope>
    <source>
        <strain evidence="1">NBD5</strain>
    </source>
</reference>
<proteinExistence type="predicted"/>
<name>A0ABY4X9E7_9SPHN</name>